<feature type="domain" description="AMP-binding enzyme C-terminal" evidence="3">
    <location>
        <begin position="396"/>
        <end position="474"/>
    </location>
</feature>
<evidence type="ECO:0000259" key="2">
    <source>
        <dbReference type="Pfam" id="PF00501"/>
    </source>
</evidence>
<dbReference type="PROSITE" id="PS00455">
    <property type="entry name" value="AMP_BINDING"/>
    <property type="match status" value="1"/>
</dbReference>
<keyword evidence="5" id="KW-1185">Reference proteome</keyword>
<dbReference type="Gene3D" id="3.30.300.30">
    <property type="match status" value="1"/>
</dbReference>
<accession>A0ABP8RZ11</accession>
<proteinExistence type="predicted"/>
<reference evidence="5" key="1">
    <citation type="journal article" date="2019" name="Int. J. Syst. Evol. Microbiol.">
        <title>The Global Catalogue of Microorganisms (GCM) 10K type strain sequencing project: providing services to taxonomists for standard genome sequencing and annotation.</title>
        <authorList>
            <consortium name="The Broad Institute Genomics Platform"/>
            <consortium name="The Broad Institute Genome Sequencing Center for Infectious Disease"/>
            <person name="Wu L."/>
            <person name="Ma J."/>
        </authorList>
    </citation>
    <scope>NUCLEOTIDE SEQUENCE [LARGE SCALE GENOMIC DNA]</scope>
    <source>
        <strain evidence="5">JCM 17906</strain>
    </source>
</reference>
<dbReference type="Gene3D" id="3.40.50.12780">
    <property type="entry name" value="N-terminal domain of ligase-like"/>
    <property type="match status" value="1"/>
</dbReference>
<dbReference type="PANTHER" id="PTHR43352:SF1">
    <property type="entry name" value="ANTHRANILATE--COA LIGASE"/>
    <property type="match status" value="1"/>
</dbReference>
<dbReference type="RefSeq" id="WP_345424604.1">
    <property type="nucleotide sequence ID" value="NZ_BAABGT010000089.1"/>
</dbReference>
<organism evidence="4 5">
    <name type="scientific">Pseudonocardia xishanensis</name>
    <dbReference type="NCBI Taxonomy" id="630995"/>
    <lineage>
        <taxon>Bacteria</taxon>
        <taxon>Bacillati</taxon>
        <taxon>Actinomycetota</taxon>
        <taxon>Actinomycetes</taxon>
        <taxon>Pseudonocardiales</taxon>
        <taxon>Pseudonocardiaceae</taxon>
        <taxon>Pseudonocardia</taxon>
    </lineage>
</organism>
<evidence type="ECO:0000256" key="1">
    <source>
        <dbReference type="ARBA" id="ARBA00022598"/>
    </source>
</evidence>
<dbReference type="PANTHER" id="PTHR43352">
    <property type="entry name" value="ACETYL-COA SYNTHETASE"/>
    <property type="match status" value="1"/>
</dbReference>
<gene>
    <name evidence="4" type="ORF">GCM10023175_54540</name>
</gene>
<protein>
    <recommendedName>
        <fullName evidence="6">Fatty acid CoA ligase FadD22</fullName>
    </recommendedName>
</protein>
<comment type="caution">
    <text evidence="4">The sequence shown here is derived from an EMBL/GenBank/DDBJ whole genome shotgun (WGS) entry which is preliminary data.</text>
</comment>
<dbReference type="SUPFAM" id="SSF56801">
    <property type="entry name" value="Acetyl-CoA synthetase-like"/>
    <property type="match status" value="1"/>
</dbReference>
<dbReference type="Proteomes" id="UP001501598">
    <property type="component" value="Unassembled WGS sequence"/>
</dbReference>
<name>A0ABP8RZ11_9PSEU</name>
<dbReference type="InterPro" id="IPR020845">
    <property type="entry name" value="AMP-binding_CS"/>
</dbReference>
<feature type="domain" description="AMP-dependent synthetase/ligase" evidence="2">
    <location>
        <begin position="18"/>
        <end position="346"/>
    </location>
</feature>
<dbReference type="InterPro" id="IPR042099">
    <property type="entry name" value="ANL_N_sf"/>
</dbReference>
<sequence>MNVAELLERLVRRHGWQAAPAYHAERTWTHGEIHSLAARCTEVLRGRGLRPGGRVALVLRDGPALVALFLAVARAGGVAVLLNPYLREAERDRLLHGAVPDLVVAEEPVDRPGWSTVDALVAAAERAPEGAAVQVSDSADLYVQFTSGTTGAPKGAVHRHGDLPAYQRAVGRDMLGISSADVSLSISKMFFAYGFGNSLVYPLFTGSAAVLRPERPDPGTVAELVDRYGVTVLHGVPSAYANLVADTDPAAFATLRVAVSAGENLPPTVGARTRELWGVPVLNELGSTEVGGAYCANTLADDAPGTLGRPLTGYGLRILDDAGRAVPPESPGRLWVRGPSMMDRYLDAPGETERVLVDGWLCSNDTALQRADGRFVHLGRADDMELVGGINVSPHEVEAVLGGHPAVREIVVAAVLDERGASRLRAFAVPRADVVRHAGLENELLDLARRRLAAYKVPRSVTFVDALPRTFSGKVQRFVARTGSW</sequence>
<evidence type="ECO:0008006" key="6">
    <source>
        <dbReference type="Google" id="ProtNLM"/>
    </source>
</evidence>
<dbReference type="Pfam" id="PF00501">
    <property type="entry name" value="AMP-binding"/>
    <property type="match status" value="1"/>
</dbReference>
<dbReference type="InterPro" id="IPR045851">
    <property type="entry name" value="AMP-bd_C_sf"/>
</dbReference>
<evidence type="ECO:0000313" key="4">
    <source>
        <dbReference type="EMBL" id="GAA4555022.1"/>
    </source>
</evidence>
<dbReference type="InterPro" id="IPR000873">
    <property type="entry name" value="AMP-dep_synth/lig_dom"/>
</dbReference>
<keyword evidence="1" id="KW-0436">Ligase</keyword>
<evidence type="ECO:0000313" key="5">
    <source>
        <dbReference type="Proteomes" id="UP001501598"/>
    </source>
</evidence>
<evidence type="ECO:0000259" key="3">
    <source>
        <dbReference type="Pfam" id="PF13193"/>
    </source>
</evidence>
<dbReference type="Pfam" id="PF13193">
    <property type="entry name" value="AMP-binding_C"/>
    <property type="match status" value="1"/>
</dbReference>
<dbReference type="InterPro" id="IPR025110">
    <property type="entry name" value="AMP-bd_C"/>
</dbReference>
<dbReference type="EMBL" id="BAABGT010000089">
    <property type="protein sequence ID" value="GAA4555022.1"/>
    <property type="molecule type" value="Genomic_DNA"/>
</dbReference>